<comment type="caution">
    <text evidence="4">The sequence shown here is derived from an EMBL/GenBank/DDBJ whole genome shotgun (WGS) entry which is preliminary data.</text>
</comment>
<evidence type="ECO:0000259" key="3">
    <source>
        <dbReference type="Pfam" id="PF22124"/>
    </source>
</evidence>
<dbReference type="PANTHER" id="PTHR31084">
    <property type="entry name" value="ALPHA-L-FUCOSIDASE 2"/>
    <property type="match status" value="1"/>
</dbReference>
<gene>
    <name evidence="4" type="ORF">ACFOEB_02655</name>
</gene>
<dbReference type="Gene3D" id="1.50.10.10">
    <property type="match status" value="1"/>
</dbReference>
<dbReference type="Pfam" id="PF22124">
    <property type="entry name" value="Glyco_hydro_95_cat"/>
    <property type="match status" value="1"/>
</dbReference>
<feature type="domain" description="Alpha fucosidase A-like C-terminal" evidence="2">
    <location>
        <begin position="691"/>
        <end position="784"/>
    </location>
</feature>
<proteinExistence type="predicted"/>
<evidence type="ECO:0000313" key="4">
    <source>
        <dbReference type="EMBL" id="MFC3154086.1"/>
    </source>
</evidence>
<evidence type="ECO:0000259" key="1">
    <source>
        <dbReference type="Pfam" id="PF14498"/>
    </source>
</evidence>
<dbReference type="InterPro" id="IPR012341">
    <property type="entry name" value="6hp_glycosidase-like_sf"/>
</dbReference>
<dbReference type="PIRSF" id="PIRSF007663">
    <property type="entry name" value="UCP007663"/>
    <property type="match status" value="1"/>
</dbReference>
<dbReference type="RefSeq" id="WP_382414189.1">
    <property type="nucleotide sequence ID" value="NZ_AP031500.1"/>
</dbReference>
<protein>
    <submittedName>
        <fullName evidence="4">Glycoside hydrolase N-terminal domain-containing protein</fullName>
    </submittedName>
</protein>
<dbReference type="Pfam" id="PF14498">
    <property type="entry name" value="Glyco_hyd_65N_2"/>
    <property type="match status" value="1"/>
</dbReference>
<feature type="domain" description="Glycosyl hydrolase family 95 catalytic" evidence="3">
    <location>
        <begin position="300"/>
        <end position="689"/>
    </location>
</feature>
<dbReference type="InterPro" id="IPR049053">
    <property type="entry name" value="AFCA-like_C"/>
</dbReference>
<sequence>MGVIQPKAIFFSLAITVLSLSGQTAWASPLLWFNSPASDWEQEGMPIGNGAMGAVIFGGVEQEVLQLNEKTLWEGGPGSKQGYDYGVPPKGDQVAALRKVQKTLAEQSSMTPEAAAELMGRDIKGYGNYQNFGELEIDIAGRGEVSDYRRELDLARGIATVSYRRGGVNYTREYFYSYPDQVLVAHLSADQADAISVNVVLDIPENRSATFTRKDGLLTVVGALKDNGLIYEGQVVLRAKGAKVSSGNRDNSLAVKNASSVTLLFSAATNYRQQYPDYRGDHPHRRLNQTVTKARAKTLAQIHDAHIQDYQALFGRVSLDIGQAEPELSTPELLAHYGKGGAATDRALEALYFQFGRYLLISSSRAGSLPANLQGVWNHSNTPPWNADYHVNINLQMNYWPALVTNLAETTEPLYDFVDSLVAPGRVSAKKLVGAEGWTLFLNTNIYGFTGVIAWPTAFWQPESAAWLMQHYYEHYLFTGDETFLAERAYPIMKEAARFWLDALVEDQGALVVSPSFSPEHGDFTVAAAMSQQIVTELLRNTRAAAQQLGDQAFALRLEAALAKLDPGLRIGGWGQLQEWREDVDEKDNQHRHVSQLYALHPGRVISPAQTPKLAEAAKVTLNARGDGGTGWSQAWKINFWARLLDGDRAHKVLGEQFKRSTLPNLWDNHPPFQIDGNFGATAGMAEMLLQSHTGHVTLLPALPSAWPEGRVTGLRARGDLTVDIAWQEGALTEAVLLAGRSGNYALLNNGYQIKSSDSGRPLNTRLEDGVLRFTLDAGKRYRVTLKEPKPAL</sequence>
<dbReference type="Pfam" id="PF21307">
    <property type="entry name" value="Glyco_hydro_95_C"/>
    <property type="match status" value="1"/>
</dbReference>
<evidence type="ECO:0000313" key="5">
    <source>
        <dbReference type="Proteomes" id="UP001595548"/>
    </source>
</evidence>
<dbReference type="InterPro" id="IPR008928">
    <property type="entry name" value="6-hairpin_glycosidase_sf"/>
</dbReference>
<dbReference type="SUPFAM" id="SSF48208">
    <property type="entry name" value="Six-hairpin glycosidases"/>
    <property type="match status" value="1"/>
</dbReference>
<evidence type="ECO:0000259" key="2">
    <source>
        <dbReference type="Pfam" id="PF21307"/>
    </source>
</evidence>
<dbReference type="Proteomes" id="UP001595548">
    <property type="component" value="Unassembled WGS sequence"/>
</dbReference>
<reference evidence="5" key="1">
    <citation type="journal article" date="2019" name="Int. J. Syst. Evol. Microbiol.">
        <title>The Global Catalogue of Microorganisms (GCM) 10K type strain sequencing project: providing services to taxonomists for standard genome sequencing and annotation.</title>
        <authorList>
            <consortium name="The Broad Institute Genomics Platform"/>
            <consortium name="The Broad Institute Genome Sequencing Center for Infectious Disease"/>
            <person name="Wu L."/>
            <person name="Ma J."/>
        </authorList>
    </citation>
    <scope>NUCLEOTIDE SEQUENCE [LARGE SCALE GENOMIC DNA]</scope>
    <source>
        <strain evidence="5">KCTC 52141</strain>
    </source>
</reference>
<accession>A0ABV7HN76</accession>
<keyword evidence="4" id="KW-0378">Hydrolase</keyword>
<organism evidence="4 5">
    <name type="scientific">Gilvimarinus japonicus</name>
    <dbReference type="NCBI Taxonomy" id="1796469"/>
    <lineage>
        <taxon>Bacteria</taxon>
        <taxon>Pseudomonadati</taxon>
        <taxon>Pseudomonadota</taxon>
        <taxon>Gammaproteobacteria</taxon>
        <taxon>Cellvibrionales</taxon>
        <taxon>Cellvibrionaceae</taxon>
        <taxon>Gilvimarinus</taxon>
    </lineage>
</organism>
<dbReference type="PANTHER" id="PTHR31084:SF0">
    <property type="entry name" value="ALPHA-L-FUCOSIDASE 2"/>
    <property type="match status" value="1"/>
</dbReference>
<name>A0ABV7HN76_9GAMM</name>
<dbReference type="EMBL" id="JBHRTL010000004">
    <property type="protein sequence ID" value="MFC3154086.1"/>
    <property type="molecule type" value="Genomic_DNA"/>
</dbReference>
<dbReference type="InterPro" id="IPR016518">
    <property type="entry name" value="Alpha-L-fucosidase"/>
</dbReference>
<keyword evidence="5" id="KW-1185">Reference proteome</keyword>
<dbReference type="GO" id="GO:0016787">
    <property type="term" value="F:hydrolase activity"/>
    <property type="evidence" value="ECO:0007669"/>
    <property type="project" value="UniProtKB-KW"/>
</dbReference>
<feature type="domain" description="Glycosyl hydrolase family 95 N-terminal" evidence="1">
    <location>
        <begin position="31"/>
        <end position="273"/>
    </location>
</feature>
<dbReference type="InterPro" id="IPR027414">
    <property type="entry name" value="GH95_N_dom"/>
</dbReference>
<dbReference type="InterPro" id="IPR054363">
    <property type="entry name" value="GH95_cat"/>
</dbReference>